<evidence type="ECO:0000313" key="1">
    <source>
        <dbReference type="EMBL" id="EET01495.1"/>
    </source>
</evidence>
<comment type="caution">
    <text evidence="1">The sequence shown here is derived from an EMBL/GenBank/DDBJ whole genome shotgun (WGS) entry which is preliminary data.</text>
</comment>
<dbReference type="OrthoDB" id="300641at2759"/>
<proteinExistence type="predicted"/>
<gene>
    <name evidence="1" type="ORF">GL50581_1244</name>
</gene>
<dbReference type="PANTHER" id="PTHR23275:SF100">
    <property type="entry name" value="EGF-LIKE DOMAIN-CONTAINING PROTEIN"/>
    <property type="match status" value="1"/>
</dbReference>
<reference evidence="1 2" key="1">
    <citation type="journal article" date="2009" name="PLoS Pathog.">
        <title>Draft genome sequencing of giardia intestinalis assemblage B isolate GS: is human giardiasis caused by two different species?</title>
        <authorList>
            <person name="Franzen O."/>
            <person name="Jerlstrom-Hultqvist J."/>
            <person name="Castro E."/>
            <person name="Sherwood E."/>
            <person name="Ankarklev J."/>
            <person name="Reiner D.S."/>
            <person name="Palm D."/>
            <person name="Andersson J.O."/>
            <person name="Andersson B."/>
            <person name="Svard S.G."/>
        </authorList>
    </citation>
    <scope>NUCLEOTIDE SEQUENCE [LARGE SCALE GENOMIC DNA]</scope>
    <source>
        <strain evidence="2">ATCC 50581 / GS clone H7</strain>
    </source>
</reference>
<evidence type="ECO:0000313" key="2">
    <source>
        <dbReference type="Proteomes" id="UP000002488"/>
    </source>
</evidence>
<dbReference type="AlphaFoldDB" id="C6LR62"/>
<dbReference type="PANTHER" id="PTHR23275">
    <property type="entry name" value="CABRIOLET.-RELATED"/>
    <property type="match status" value="1"/>
</dbReference>
<dbReference type="SUPFAM" id="SSF57184">
    <property type="entry name" value="Growth factor receptor domain"/>
    <property type="match status" value="1"/>
</dbReference>
<dbReference type="InterPro" id="IPR005127">
    <property type="entry name" value="Giardia_VSP"/>
</dbReference>
<name>C6LR62_GIAIB</name>
<organism evidence="1 2">
    <name type="scientific">Giardia intestinalis (strain ATCC 50581 / GS clone H7)</name>
    <name type="common">Giardia lamblia</name>
    <dbReference type="NCBI Taxonomy" id="598745"/>
    <lineage>
        <taxon>Eukaryota</taxon>
        <taxon>Metamonada</taxon>
        <taxon>Diplomonadida</taxon>
        <taxon>Hexamitidae</taxon>
        <taxon>Giardiinae</taxon>
        <taxon>Giardia</taxon>
    </lineage>
</organism>
<accession>C6LR62</accession>
<protein>
    <submittedName>
        <fullName evidence="1">VSP</fullName>
    </submittedName>
</protein>
<dbReference type="SMART" id="SM00261">
    <property type="entry name" value="FU"/>
    <property type="match status" value="2"/>
</dbReference>
<dbReference type="Pfam" id="PF03302">
    <property type="entry name" value="VSP"/>
    <property type="match status" value="1"/>
</dbReference>
<dbReference type="EMBL" id="ACGJ01001729">
    <property type="protein sequence ID" value="EET01495.1"/>
    <property type="molecule type" value="Genomic_DNA"/>
</dbReference>
<dbReference type="InterPro" id="IPR006212">
    <property type="entry name" value="Furin_repeat"/>
</dbReference>
<dbReference type="Proteomes" id="UP000002488">
    <property type="component" value="Unassembled WGS sequence"/>
</dbReference>
<dbReference type="InterPro" id="IPR052798">
    <property type="entry name" value="Giardia_VSA"/>
</dbReference>
<dbReference type="InterPro" id="IPR009030">
    <property type="entry name" value="Growth_fac_rcpt_cys_sf"/>
</dbReference>
<dbReference type="VEuPathDB" id="GiardiaDB:GL50581_1244"/>
<sequence>MDGGCYETGKYPGKSVCTSAPTGGTCTSLASGYYLNSGTLVTCGTGCAECTNSDSCTTCADGYVKLNNAQTCTKCNAGCATFTGTASTCSTCADGYYLSNSKCITCDKSDGSITGVSGCLSCAAPSGSTGPVLCYLMKDSTCWR</sequence>
<dbReference type="Gene3D" id="2.10.220.10">
    <property type="entry name" value="Hormone Receptor, Insulin-like Growth Factor Receptor 1, Chain A, domain 2"/>
    <property type="match status" value="1"/>
</dbReference>